<dbReference type="SMART" id="SM00382">
    <property type="entry name" value="AAA"/>
    <property type="match status" value="1"/>
</dbReference>
<dbReference type="PANTHER" id="PTHR20953">
    <property type="entry name" value="KINASE-RELATED"/>
    <property type="match status" value="1"/>
</dbReference>
<dbReference type="GO" id="GO:0005524">
    <property type="term" value="F:ATP binding"/>
    <property type="evidence" value="ECO:0007669"/>
    <property type="project" value="UniProtKB-KW"/>
</dbReference>
<protein>
    <submittedName>
        <fullName evidence="4">AAA family ATPase</fullName>
    </submittedName>
</protein>
<dbReference type="Proteomes" id="UP000282930">
    <property type="component" value="Chromosome"/>
</dbReference>
<dbReference type="Gene3D" id="3.40.50.300">
    <property type="entry name" value="P-loop containing nucleotide triphosphate hydrolases"/>
    <property type="match status" value="1"/>
</dbReference>
<dbReference type="SUPFAM" id="SSF52540">
    <property type="entry name" value="P-loop containing nucleoside triphosphate hydrolases"/>
    <property type="match status" value="1"/>
</dbReference>
<keyword evidence="1" id="KW-0547">Nucleotide-binding</keyword>
<dbReference type="AlphaFoldDB" id="A0A3T0D512"/>
<evidence type="ECO:0000259" key="3">
    <source>
        <dbReference type="SMART" id="SM00382"/>
    </source>
</evidence>
<organism evidence="4 5">
    <name type="scientific">Caldicellulosiruptor changbaiensis</name>
    <dbReference type="NCBI Taxonomy" id="1222016"/>
    <lineage>
        <taxon>Bacteria</taxon>
        <taxon>Bacillati</taxon>
        <taxon>Bacillota</taxon>
        <taxon>Bacillota incertae sedis</taxon>
        <taxon>Caldicellulosiruptorales</taxon>
        <taxon>Caldicellulosiruptoraceae</taxon>
        <taxon>Caldicellulosiruptor</taxon>
    </lineage>
</organism>
<dbReference type="KEGG" id="ccha:ELD05_05465"/>
<gene>
    <name evidence="4" type="ORF">ELD05_05465</name>
</gene>
<evidence type="ECO:0000256" key="2">
    <source>
        <dbReference type="ARBA" id="ARBA00022840"/>
    </source>
</evidence>
<reference evidence="4 5" key="1">
    <citation type="submission" date="2018-12" db="EMBL/GenBank/DDBJ databases">
        <title>Genome sequence from the cellulolytic species, Caldicellulosiruptor changbaiensis.</title>
        <authorList>
            <person name="Blumer-Schuette S.E."/>
            <person name="Mendoza C."/>
        </authorList>
    </citation>
    <scope>NUCLEOTIDE SEQUENCE [LARGE SCALE GENOMIC DNA]</scope>
    <source>
        <strain evidence="4 5">CBS-Z</strain>
    </source>
</reference>
<dbReference type="PANTHER" id="PTHR20953:SF3">
    <property type="entry name" value="P-LOOP CONTAINING NUCLEOSIDE TRIPHOSPHATE HYDROLASES SUPERFAMILY PROTEIN"/>
    <property type="match status" value="1"/>
</dbReference>
<proteinExistence type="predicted"/>
<feature type="domain" description="AAA+ ATPase" evidence="3">
    <location>
        <begin position="146"/>
        <end position="293"/>
    </location>
</feature>
<evidence type="ECO:0000313" key="4">
    <source>
        <dbReference type="EMBL" id="AZT90137.1"/>
    </source>
</evidence>
<dbReference type="InterPro" id="IPR027417">
    <property type="entry name" value="P-loop_NTPase"/>
</dbReference>
<sequence>MVKLKTNSIHTLLEKLPCEIYSNIQKRFQQEGTSKINEIRINLFCPLIVLGNEEYIFENLIITKELLHSAIRALTNNSLFSYEREILQGYFTIEGGHRIGVAGKFTSDGKRIISLNSITGLNIRVAKSIEGIGIKVIKHILNPSKSIYNTLIVSPPGCGKTTLLRDIVRILSNGEINLSFGGFRVVVIDERSEISTYSQEQSKLGTRTSVLDGVDKLNGVFMAIRSLNPQIIAMDELGGPQDYLAVAEASKMGVKVIATMHGENLHELKKRTYSKRVLEQNVFEKVIFLSSKDGPGTVEEIITLGDK</sequence>
<evidence type="ECO:0000256" key="1">
    <source>
        <dbReference type="ARBA" id="ARBA00022741"/>
    </source>
</evidence>
<name>A0A3T0D512_9FIRM</name>
<evidence type="ECO:0000313" key="5">
    <source>
        <dbReference type="Proteomes" id="UP000282930"/>
    </source>
</evidence>
<accession>A0A3T0D512</accession>
<dbReference type="EMBL" id="CP034791">
    <property type="protein sequence ID" value="AZT90137.1"/>
    <property type="molecule type" value="Genomic_DNA"/>
</dbReference>
<keyword evidence="2" id="KW-0067">ATP-binding</keyword>
<dbReference type="Pfam" id="PF19568">
    <property type="entry name" value="Spore_III_AA"/>
    <property type="match status" value="1"/>
</dbReference>
<dbReference type="InterPro" id="IPR045735">
    <property type="entry name" value="Spore_III_AA_AAA+_ATPase"/>
</dbReference>
<dbReference type="InterPro" id="IPR003593">
    <property type="entry name" value="AAA+_ATPase"/>
</dbReference>
<keyword evidence="5" id="KW-1185">Reference proteome</keyword>